<dbReference type="Proteomes" id="UP000811619">
    <property type="component" value="Unassembled WGS sequence"/>
</dbReference>
<accession>A0A8K0J1Y6</accession>
<keyword evidence="3" id="KW-1185">Reference proteome</keyword>
<dbReference type="EMBL" id="SRPY01000818">
    <property type="protein sequence ID" value="KAG5917359.1"/>
    <property type="molecule type" value="Genomic_DNA"/>
</dbReference>
<evidence type="ECO:0000313" key="3">
    <source>
        <dbReference type="Proteomes" id="UP000811619"/>
    </source>
</evidence>
<comment type="caution">
    <text evidence="2">The sequence shown here is derived from an EMBL/GenBank/DDBJ whole genome shotgun (WGS) entry which is preliminary data.</text>
</comment>
<organism evidence="2 3">
    <name type="scientific">Claviceps africana</name>
    <dbReference type="NCBI Taxonomy" id="83212"/>
    <lineage>
        <taxon>Eukaryota</taxon>
        <taxon>Fungi</taxon>
        <taxon>Dikarya</taxon>
        <taxon>Ascomycota</taxon>
        <taxon>Pezizomycotina</taxon>
        <taxon>Sordariomycetes</taxon>
        <taxon>Hypocreomycetidae</taxon>
        <taxon>Hypocreales</taxon>
        <taxon>Clavicipitaceae</taxon>
        <taxon>Claviceps</taxon>
    </lineage>
</organism>
<evidence type="ECO:0000256" key="1">
    <source>
        <dbReference type="SAM" id="MobiDB-lite"/>
    </source>
</evidence>
<name>A0A8K0J1Y6_9HYPO</name>
<feature type="region of interest" description="Disordered" evidence="1">
    <location>
        <begin position="35"/>
        <end position="58"/>
    </location>
</feature>
<gene>
    <name evidence="2" type="ORF">E4U42_007266</name>
</gene>
<sequence length="100" mass="11289">MVLDGGSDHQDSQAVGIRLLHMYFALRSDRVKFRHPRHDVGPDAKSNGPSIRQSKSSETFHRFSNVADLGNATSFSAVSSEMLRCWPLRRRTEDYGINIV</sequence>
<reference evidence="2" key="1">
    <citation type="journal article" date="2020" name="bioRxiv">
        <title>Whole genome comparisons of ergot fungi reveals the divergence and evolution of species within the genus Claviceps are the result of varying mechanisms driving genome evolution and host range expansion.</title>
        <authorList>
            <person name="Wyka S.A."/>
            <person name="Mondo S.J."/>
            <person name="Liu M."/>
            <person name="Dettman J."/>
            <person name="Nalam V."/>
            <person name="Broders K.D."/>
        </authorList>
    </citation>
    <scope>NUCLEOTIDE SEQUENCE</scope>
    <source>
        <strain evidence="2">CCC 489</strain>
    </source>
</reference>
<feature type="compositionally biased region" description="Polar residues" evidence="1">
    <location>
        <begin position="47"/>
        <end position="57"/>
    </location>
</feature>
<protein>
    <submittedName>
        <fullName evidence="2">Uncharacterized protein</fullName>
    </submittedName>
</protein>
<dbReference type="AlphaFoldDB" id="A0A8K0J1Y6"/>
<evidence type="ECO:0000313" key="2">
    <source>
        <dbReference type="EMBL" id="KAG5917359.1"/>
    </source>
</evidence>
<proteinExistence type="predicted"/>